<evidence type="ECO:0000256" key="2">
    <source>
        <dbReference type="ARBA" id="ARBA00022759"/>
    </source>
</evidence>
<dbReference type="InterPro" id="IPR035437">
    <property type="entry name" value="SNase_OB-fold_sf"/>
</dbReference>
<feature type="domain" description="TNase-like" evidence="4">
    <location>
        <begin position="11"/>
        <end position="135"/>
    </location>
</feature>
<evidence type="ECO:0000313" key="6">
    <source>
        <dbReference type="Proteomes" id="UP000178450"/>
    </source>
</evidence>
<dbReference type="PANTHER" id="PTHR12302:SF3">
    <property type="entry name" value="SERINE_THREONINE-PROTEIN KINASE 31"/>
    <property type="match status" value="1"/>
</dbReference>
<dbReference type="GO" id="GO:0004519">
    <property type="term" value="F:endonuclease activity"/>
    <property type="evidence" value="ECO:0007669"/>
    <property type="project" value="UniProtKB-KW"/>
</dbReference>
<reference evidence="5 6" key="1">
    <citation type="journal article" date="2016" name="Nat. Commun.">
        <title>Thousands of microbial genomes shed light on interconnected biogeochemical processes in an aquifer system.</title>
        <authorList>
            <person name="Anantharaman K."/>
            <person name="Brown C.T."/>
            <person name="Hug L.A."/>
            <person name="Sharon I."/>
            <person name="Castelle C.J."/>
            <person name="Probst A.J."/>
            <person name="Thomas B.C."/>
            <person name="Singh A."/>
            <person name="Wilkins M.J."/>
            <person name="Karaoz U."/>
            <person name="Brodie E.L."/>
            <person name="Williams K.H."/>
            <person name="Hubbard S.S."/>
            <person name="Banfield J.F."/>
        </authorList>
    </citation>
    <scope>NUCLEOTIDE SEQUENCE [LARGE SCALE GENOMIC DNA]</scope>
</reference>
<dbReference type="SMART" id="SM00318">
    <property type="entry name" value="SNc"/>
    <property type="match status" value="1"/>
</dbReference>
<evidence type="ECO:0000313" key="5">
    <source>
        <dbReference type="EMBL" id="OGK66588.1"/>
    </source>
</evidence>
<keyword evidence="2" id="KW-0255">Endonuclease</keyword>
<proteinExistence type="predicted"/>
<accession>A0A1F7KFI5</accession>
<organism evidence="5 6">
    <name type="scientific">Candidatus Roizmanbacteria bacterium RIFOXYA1_FULL_41_12</name>
    <dbReference type="NCBI Taxonomy" id="1802082"/>
    <lineage>
        <taxon>Bacteria</taxon>
        <taxon>Candidatus Roizmaniibacteriota</taxon>
    </lineage>
</organism>
<protein>
    <recommendedName>
        <fullName evidence="4">TNase-like domain-containing protein</fullName>
    </recommendedName>
</protein>
<dbReference type="AlphaFoldDB" id="A0A1F7KFI5"/>
<dbReference type="PANTHER" id="PTHR12302">
    <property type="entry name" value="EBNA2 BINDING PROTEIN P100"/>
    <property type="match status" value="1"/>
</dbReference>
<dbReference type="Gene3D" id="2.40.50.90">
    <property type="match status" value="1"/>
</dbReference>
<evidence type="ECO:0000259" key="4">
    <source>
        <dbReference type="PROSITE" id="PS50830"/>
    </source>
</evidence>
<dbReference type="Proteomes" id="UP000178450">
    <property type="component" value="Unassembled WGS sequence"/>
</dbReference>
<dbReference type="Pfam" id="PF00565">
    <property type="entry name" value="SNase"/>
    <property type="match status" value="1"/>
</dbReference>
<keyword evidence="3" id="KW-0378">Hydrolase</keyword>
<gene>
    <name evidence="5" type="ORF">A2209_01060</name>
</gene>
<evidence type="ECO:0000256" key="1">
    <source>
        <dbReference type="ARBA" id="ARBA00022722"/>
    </source>
</evidence>
<dbReference type="InterPro" id="IPR016071">
    <property type="entry name" value="Staphylococal_nuclease_OB-fold"/>
</dbReference>
<dbReference type="PROSITE" id="PS50830">
    <property type="entry name" value="TNASE_3"/>
    <property type="match status" value="1"/>
</dbReference>
<keyword evidence="1" id="KW-0540">Nuclease</keyword>
<name>A0A1F7KFI5_9BACT</name>
<sequence length="137" mass="16016">MGGVSRVETVLPHQARSEQVIDGDTIELSDGQRVRLQGINAPELREVWGKEAKQFVQEKVGNQQIELEYDSKLFDSYGRLLAYVWVEEQMLNELLLQEGLAKYYPIKGEKTLKYDLLLKKAEQYAQNHHYGLWYRAW</sequence>
<evidence type="ECO:0000256" key="3">
    <source>
        <dbReference type="ARBA" id="ARBA00022801"/>
    </source>
</evidence>
<dbReference type="SUPFAM" id="SSF50199">
    <property type="entry name" value="Staphylococcal nuclease"/>
    <property type="match status" value="1"/>
</dbReference>
<dbReference type="EMBL" id="MGBG01000006">
    <property type="protein sequence ID" value="OGK66588.1"/>
    <property type="molecule type" value="Genomic_DNA"/>
</dbReference>
<comment type="caution">
    <text evidence="5">The sequence shown here is derived from an EMBL/GenBank/DDBJ whole genome shotgun (WGS) entry which is preliminary data.</text>
</comment>
<dbReference type="GO" id="GO:0016787">
    <property type="term" value="F:hydrolase activity"/>
    <property type="evidence" value="ECO:0007669"/>
    <property type="project" value="UniProtKB-KW"/>
</dbReference>